<proteinExistence type="predicted"/>
<reference evidence="1 2" key="1">
    <citation type="submission" date="2019-04" db="EMBL/GenBank/DDBJ databases">
        <title>Phreatobacter aquaticus sp. nov.</title>
        <authorList>
            <person name="Choi A."/>
        </authorList>
    </citation>
    <scope>NUCLEOTIDE SEQUENCE [LARGE SCALE GENOMIC DNA]</scope>
    <source>
        <strain evidence="1 2">KCTC 52518</strain>
    </source>
</reference>
<name>A0A4D7BMN9_9HYPH</name>
<dbReference type="EMBL" id="CP039690">
    <property type="protein sequence ID" value="QCI69077.1"/>
    <property type="molecule type" value="Genomic_DNA"/>
</dbReference>
<keyword evidence="2" id="KW-1185">Reference proteome</keyword>
<organism evidence="1 2">
    <name type="scientific">Phreatobacter stygius</name>
    <dbReference type="NCBI Taxonomy" id="1940610"/>
    <lineage>
        <taxon>Bacteria</taxon>
        <taxon>Pseudomonadati</taxon>
        <taxon>Pseudomonadota</taxon>
        <taxon>Alphaproteobacteria</taxon>
        <taxon>Hyphomicrobiales</taxon>
        <taxon>Phreatobacteraceae</taxon>
        <taxon>Phreatobacter</taxon>
    </lineage>
</organism>
<dbReference type="InterPro" id="IPR010642">
    <property type="entry name" value="Invasion_prot_B"/>
</dbReference>
<dbReference type="InterPro" id="IPR038696">
    <property type="entry name" value="IalB_sf"/>
</dbReference>
<dbReference type="Gene3D" id="2.60.40.1880">
    <property type="entry name" value="Invasion associated locus B (IalB) protein"/>
    <property type="match status" value="1"/>
</dbReference>
<sequence length="157" mass="16395">MPPAQAAQLPNGATAINETYGDWTVDCRIVEGRKACAFSQAQGNQQTGQRTFAIELRMSDGARTDGILLLPFGLNLDLGVKLKIDEQDLGQGVRFSTCLPSGCLAPISLPTAATEALKRGTRLIVSATMLNSGEAATFNVSLNGFAAAIARVAQLGG</sequence>
<accession>A0A4D7BMN9</accession>
<evidence type="ECO:0000313" key="1">
    <source>
        <dbReference type="EMBL" id="QCI69077.1"/>
    </source>
</evidence>
<evidence type="ECO:0000313" key="2">
    <source>
        <dbReference type="Proteomes" id="UP000298781"/>
    </source>
</evidence>
<dbReference type="OrthoDB" id="9814802at2"/>
<protein>
    <submittedName>
        <fullName evidence="1">Invasion associated locus B family protein</fullName>
    </submittedName>
</protein>
<dbReference type="AlphaFoldDB" id="A0A4D7BMN9"/>
<dbReference type="Proteomes" id="UP000298781">
    <property type="component" value="Chromosome"/>
</dbReference>
<dbReference type="KEGG" id="pstg:E8M01_07000"/>
<dbReference type="Pfam" id="PF06776">
    <property type="entry name" value="IalB"/>
    <property type="match status" value="1"/>
</dbReference>
<gene>
    <name evidence="1" type="ORF">E8M01_07000</name>
</gene>